<gene>
    <name evidence="5" type="primary">rdgB</name>
    <name evidence="5" type="ORF">G3M70_15835</name>
</gene>
<evidence type="ECO:0000256" key="4">
    <source>
        <dbReference type="RuleBase" id="RU003781"/>
    </source>
</evidence>
<dbReference type="Pfam" id="PF01725">
    <property type="entry name" value="Ham1p_like"/>
    <property type="match status" value="1"/>
</dbReference>
<dbReference type="NCBIfam" id="TIGR00042">
    <property type="entry name" value="RdgB/HAM1 family non-canonical purine NTP pyrophosphatase"/>
    <property type="match status" value="1"/>
</dbReference>
<dbReference type="PANTHER" id="PTHR11067">
    <property type="entry name" value="INOSINE TRIPHOSPHATE PYROPHOSPHATASE/HAM1 PROTEIN"/>
    <property type="match status" value="1"/>
</dbReference>
<keyword evidence="2 4" id="KW-0378">Hydrolase</keyword>
<dbReference type="KEGG" id="nli:G3M70_15835"/>
<evidence type="ECO:0000313" key="6">
    <source>
        <dbReference type="Proteomes" id="UP000594688"/>
    </source>
</evidence>
<sequence length="189" mass="21045">MNQNSIRKQMKFVTGNPNKVKEAQMILGITLDQVDISIEEIQTCDVETAVNHKVREAFSKLGKPVMVEDSGLVFEAWNGLPGALVKWFEKTVGLAGMARMLDPFPIRRAVAQCFVGLGDGSKFIIGKGEVRGEIAESPRGKNGFGWDTIFIPEGHDRTFAEMSSEEKNEISHRKKAFEDIKRLGSDFNL</sequence>
<dbReference type="EMBL" id="CP048685">
    <property type="protein sequence ID" value="QPJ63264.1"/>
    <property type="molecule type" value="Genomic_DNA"/>
</dbReference>
<proteinExistence type="inferred from homology"/>
<evidence type="ECO:0000256" key="1">
    <source>
        <dbReference type="ARBA" id="ARBA00008023"/>
    </source>
</evidence>
<dbReference type="InterPro" id="IPR029001">
    <property type="entry name" value="ITPase-like_fam"/>
</dbReference>
<dbReference type="CDD" id="cd00515">
    <property type="entry name" value="HAM1"/>
    <property type="match status" value="1"/>
</dbReference>
<reference evidence="5 6" key="1">
    <citation type="submission" date="2020-02" db="EMBL/GenBank/DDBJ databases">
        <title>Genomic and physiological characterization of two novel Nitrospinaceae genera.</title>
        <authorList>
            <person name="Mueller A.J."/>
            <person name="Jung M.-Y."/>
            <person name="Strachan C.R."/>
            <person name="Herbold C.W."/>
            <person name="Kirkegaard R.H."/>
            <person name="Daims H."/>
        </authorList>
    </citation>
    <scope>NUCLEOTIDE SEQUENCE [LARGE SCALE GENOMIC DNA]</scope>
    <source>
        <strain evidence="5">EB</strain>
    </source>
</reference>
<keyword evidence="3" id="KW-0546">Nucleotide metabolism</keyword>
<dbReference type="Proteomes" id="UP000594688">
    <property type="component" value="Chromosome"/>
</dbReference>
<dbReference type="InterPro" id="IPR002637">
    <property type="entry name" value="RdgB/HAM1"/>
</dbReference>
<evidence type="ECO:0000256" key="3">
    <source>
        <dbReference type="ARBA" id="ARBA00023080"/>
    </source>
</evidence>
<dbReference type="PANTHER" id="PTHR11067:SF9">
    <property type="entry name" value="INOSINE TRIPHOSPHATE PYROPHOSPHATASE"/>
    <property type="match status" value="1"/>
</dbReference>
<dbReference type="Gene3D" id="3.90.950.10">
    <property type="match status" value="1"/>
</dbReference>
<evidence type="ECO:0000256" key="2">
    <source>
        <dbReference type="ARBA" id="ARBA00022801"/>
    </source>
</evidence>
<accession>A0A7T0BYG7</accession>
<dbReference type="SUPFAM" id="SSF52972">
    <property type="entry name" value="ITPase-like"/>
    <property type="match status" value="1"/>
</dbReference>
<dbReference type="GO" id="GO:0047429">
    <property type="term" value="F:nucleoside triphosphate diphosphatase activity"/>
    <property type="evidence" value="ECO:0007669"/>
    <property type="project" value="InterPro"/>
</dbReference>
<evidence type="ECO:0000313" key="5">
    <source>
        <dbReference type="EMBL" id="QPJ63264.1"/>
    </source>
</evidence>
<dbReference type="AlphaFoldDB" id="A0A7T0BYG7"/>
<dbReference type="GO" id="GO:0009143">
    <property type="term" value="P:nucleoside triphosphate catabolic process"/>
    <property type="evidence" value="ECO:0007669"/>
    <property type="project" value="InterPro"/>
</dbReference>
<comment type="similarity">
    <text evidence="1 4">Belongs to the HAM1 NTPase family.</text>
</comment>
<name>A0A7T0BYG7_9BACT</name>
<protein>
    <submittedName>
        <fullName evidence="5">RdgB/HAM1 family non-canonical purine NTP pyrophosphatase</fullName>
    </submittedName>
</protein>
<dbReference type="GO" id="GO:0009117">
    <property type="term" value="P:nucleotide metabolic process"/>
    <property type="evidence" value="ECO:0007669"/>
    <property type="project" value="UniProtKB-KW"/>
</dbReference>
<organism evidence="5 6">
    <name type="scientific">Candidatus Nitronauta litoralis</name>
    <dbReference type="NCBI Taxonomy" id="2705533"/>
    <lineage>
        <taxon>Bacteria</taxon>
        <taxon>Pseudomonadati</taxon>
        <taxon>Nitrospinota/Tectimicrobiota group</taxon>
        <taxon>Nitrospinota</taxon>
        <taxon>Nitrospinia</taxon>
        <taxon>Nitrospinales</taxon>
        <taxon>Nitrospinaceae</taxon>
        <taxon>Candidatus Nitronauta</taxon>
    </lineage>
</organism>
<dbReference type="GO" id="GO:0005737">
    <property type="term" value="C:cytoplasm"/>
    <property type="evidence" value="ECO:0007669"/>
    <property type="project" value="TreeGrafter"/>
</dbReference>